<dbReference type="Proteomes" id="UP000528457">
    <property type="component" value="Unassembled WGS sequence"/>
</dbReference>
<keyword evidence="2 5" id="KW-0238">DNA-binding</keyword>
<gene>
    <name evidence="5" type="ORF">HNR48_002808</name>
</gene>
<reference evidence="5 6" key="1">
    <citation type="submission" date="2020-08" db="EMBL/GenBank/DDBJ databases">
        <title>Genomic Encyclopedia of Type Strains, Phase IV (KMG-IV): sequencing the most valuable type-strain genomes for metagenomic binning, comparative biology and taxonomic classification.</title>
        <authorList>
            <person name="Goeker M."/>
        </authorList>
    </citation>
    <scope>NUCLEOTIDE SEQUENCE [LARGE SCALE GENOMIC DNA]</scope>
    <source>
        <strain evidence="5 6">DSM 22368</strain>
    </source>
</reference>
<dbReference type="SUPFAM" id="SSF46785">
    <property type="entry name" value="Winged helix' DNA-binding domain"/>
    <property type="match status" value="1"/>
</dbReference>
<evidence type="ECO:0000313" key="5">
    <source>
        <dbReference type="EMBL" id="MBB6522523.1"/>
    </source>
</evidence>
<dbReference type="PROSITE" id="PS51118">
    <property type="entry name" value="HTH_HXLR"/>
    <property type="match status" value="1"/>
</dbReference>
<evidence type="ECO:0000256" key="2">
    <source>
        <dbReference type="ARBA" id="ARBA00023125"/>
    </source>
</evidence>
<feature type="domain" description="HTH hxlR-type" evidence="4">
    <location>
        <begin position="20"/>
        <end position="118"/>
    </location>
</feature>
<evidence type="ECO:0000259" key="4">
    <source>
        <dbReference type="PROSITE" id="PS51118"/>
    </source>
</evidence>
<dbReference type="PANTHER" id="PTHR33204">
    <property type="entry name" value="TRANSCRIPTIONAL REGULATOR, MARR FAMILY"/>
    <property type="match status" value="1"/>
</dbReference>
<dbReference type="EMBL" id="JACHHT010000002">
    <property type="protein sequence ID" value="MBB6522523.1"/>
    <property type="molecule type" value="Genomic_DNA"/>
</dbReference>
<dbReference type="InParanoid" id="A0A7X0JUJ8"/>
<proteinExistence type="predicted"/>
<evidence type="ECO:0000313" key="6">
    <source>
        <dbReference type="Proteomes" id="UP000528457"/>
    </source>
</evidence>
<keyword evidence="6" id="KW-1185">Reference proteome</keyword>
<sequence length="129" mass="14838">MLELPSDRQLISANVFVENCPARHLLNKISGKWSLLVIDALSRNSMRNGELLRHIEGISQKVLTKTLRDLEDMKLIARHDQQTNPPRVDYELTELGNSLREIVCSLDRWIEENMLDIVTNNPALKVTYT</sequence>
<keyword evidence="1" id="KW-0805">Transcription regulation</keyword>
<dbReference type="GO" id="GO:0003677">
    <property type="term" value="F:DNA binding"/>
    <property type="evidence" value="ECO:0007669"/>
    <property type="project" value="UniProtKB-KW"/>
</dbReference>
<protein>
    <submittedName>
        <fullName evidence="5">DNA-binding HxlR family transcriptional regulator</fullName>
    </submittedName>
</protein>
<evidence type="ECO:0000256" key="3">
    <source>
        <dbReference type="ARBA" id="ARBA00023163"/>
    </source>
</evidence>
<dbReference type="AlphaFoldDB" id="A0A7X0JUJ8"/>
<evidence type="ECO:0000256" key="1">
    <source>
        <dbReference type="ARBA" id="ARBA00023015"/>
    </source>
</evidence>
<dbReference type="PANTHER" id="PTHR33204:SF18">
    <property type="entry name" value="TRANSCRIPTIONAL REGULATORY PROTEIN"/>
    <property type="match status" value="1"/>
</dbReference>
<dbReference type="InterPro" id="IPR036388">
    <property type="entry name" value="WH-like_DNA-bd_sf"/>
</dbReference>
<dbReference type="InterPro" id="IPR002577">
    <property type="entry name" value="HTH_HxlR"/>
</dbReference>
<dbReference type="RefSeq" id="WP_166845729.1">
    <property type="nucleotide sequence ID" value="NZ_JAAONY010000002.1"/>
</dbReference>
<dbReference type="Pfam" id="PF01638">
    <property type="entry name" value="HxlR"/>
    <property type="match status" value="1"/>
</dbReference>
<accession>A0A7X0JUJ8</accession>
<organism evidence="5 6">
    <name type="scientific">Pseudoteredinibacter isoporae</name>
    <dbReference type="NCBI Taxonomy" id="570281"/>
    <lineage>
        <taxon>Bacteria</taxon>
        <taxon>Pseudomonadati</taxon>
        <taxon>Pseudomonadota</taxon>
        <taxon>Gammaproteobacteria</taxon>
        <taxon>Cellvibrionales</taxon>
        <taxon>Cellvibrionaceae</taxon>
        <taxon>Pseudoteredinibacter</taxon>
    </lineage>
</organism>
<keyword evidence="3" id="KW-0804">Transcription</keyword>
<dbReference type="Gene3D" id="1.10.10.10">
    <property type="entry name" value="Winged helix-like DNA-binding domain superfamily/Winged helix DNA-binding domain"/>
    <property type="match status" value="1"/>
</dbReference>
<dbReference type="InterPro" id="IPR036390">
    <property type="entry name" value="WH_DNA-bd_sf"/>
</dbReference>
<comment type="caution">
    <text evidence="5">The sequence shown here is derived from an EMBL/GenBank/DDBJ whole genome shotgun (WGS) entry which is preliminary data.</text>
</comment>
<name>A0A7X0JUJ8_9GAMM</name>